<dbReference type="AlphaFoldDB" id="A0A1I5ZX09"/>
<evidence type="ECO:0000313" key="2">
    <source>
        <dbReference type="EMBL" id="SFQ60922.1"/>
    </source>
</evidence>
<organism evidence="2 3">
    <name type="scientific">Psychrobacillus psychrotolerans</name>
    <dbReference type="NCBI Taxonomy" id="126156"/>
    <lineage>
        <taxon>Bacteria</taxon>
        <taxon>Bacillati</taxon>
        <taxon>Bacillota</taxon>
        <taxon>Bacilli</taxon>
        <taxon>Bacillales</taxon>
        <taxon>Bacillaceae</taxon>
        <taxon>Psychrobacillus</taxon>
    </lineage>
</organism>
<dbReference type="Pfam" id="PF10026">
    <property type="entry name" value="DUF2268"/>
    <property type="match status" value="1"/>
</dbReference>
<evidence type="ECO:0000259" key="1">
    <source>
        <dbReference type="Pfam" id="PF10026"/>
    </source>
</evidence>
<dbReference type="Proteomes" id="UP000198734">
    <property type="component" value="Unassembled WGS sequence"/>
</dbReference>
<dbReference type="InterPro" id="IPR018728">
    <property type="entry name" value="DUF2268"/>
</dbReference>
<name>A0A1I5ZX09_9BACI</name>
<dbReference type="EMBL" id="FOXU01000006">
    <property type="protein sequence ID" value="SFQ60922.1"/>
    <property type="molecule type" value="Genomic_DNA"/>
</dbReference>
<dbReference type="OrthoDB" id="2449457at2"/>
<reference evidence="3" key="1">
    <citation type="submission" date="2016-10" db="EMBL/GenBank/DDBJ databases">
        <authorList>
            <person name="Varghese N."/>
            <person name="Submissions S."/>
        </authorList>
    </citation>
    <scope>NUCLEOTIDE SEQUENCE [LARGE SCALE GENOMIC DNA]</scope>
    <source>
        <strain evidence="3">DSM 11706</strain>
    </source>
</reference>
<proteinExistence type="predicted"/>
<accession>A0A1I5ZX09</accession>
<gene>
    <name evidence="2" type="ORF">SAMN05421670_2941</name>
</gene>
<keyword evidence="3" id="KW-1185">Reference proteome</keyword>
<sequence>MSVKETRNLLFTFAEKCEEQHGRGAETLQREIICDSVMKFFPEVNSEVIQYELLKNGLFEPTEWKSLKKTVRKLELNHVWDIVKQEYKYLRELWGGPKVSIYIYPIKKESAQWRKDFPRKNGIAYRNVLFLFVSPELNKEEIKALVAHEYNHVCRLKFLSSPPAAISLADSVIIEGLGEFAVKQLYGKKWIAPWTNMYRLEEAKEVWERHFVPGLHIKGIKNHQLYLFGQNKTPFPKWIGYHIGYQIVYTYNKKRGPFVMKELLLKTSDEIIAGSDFAI</sequence>
<dbReference type="STRING" id="126156.SAMN05421670_2941"/>
<evidence type="ECO:0000313" key="3">
    <source>
        <dbReference type="Proteomes" id="UP000198734"/>
    </source>
</evidence>
<protein>
    <submittedName>
        <fullName evidence="2">Uncharacterized protein YjaZ</fullName>
    </submittedName>
</protein>
<dbReference type="RefSeq" id="WP_093537632.1">
    <property type="nucleotide sequence ID" value="NZ_FOXU01000006.1"/>
</dbReference>
<feature type="domain" description="DUF2268" evidence="1">
    <location>
        <begin position="79"/>
        <end position="272"/>
    </location>
</feature>